<dbReference type="EMBL" id="FQNC01000080">
    <property type="protein sequence ID" value="SGZ12328.1"/>
    <property type="molecule type" value="Genomic_DNA"/>
</dbReference>
<feature type="region of interest" description="Disordered" evidence="1">
    <location>
        <begin position="48"/>
        <end position="71"/>
    </location>
</feature>
<dbReference type="Proteomes" id="UP000249464">
    <property type="component" value="Unassembled WGS sequence"/>
</dbReference>
<feature type="compositionally biased region" description="Low complexity" evidence="1">
    <location>
        <begin position="49"/>
        <end position="67"/>
    </location>
</feature>
<organism evidence="3 4">
    <name type="scientific">Microbotryum silenes-dioicae</name>
    <dbReference type="NCBI Taxonomy" id="796604"/>
    <lineage>
        <taxon>Eukaryota</taxon>
        <taxon>Fungi</taxon>
        <taxon>Dikarya</taxon>
        <taxon>Basidiomycota</taxon>
        <taxon>Pucciniomycotina</taxon>
        <taxon>Microbotryomycetes</taxon>
        <taxon>Microbotryales</taxon>
        <taxon>Microbotryaceae</taxon>
        <taxon>Microbotryum</taxon>
    </lineage>
</organism>
<keyword evidence="4" id="KW-1185">Reference proteome</keyword>
<protein>
    <submittedName>
        <fullName evidence="3">BQ5605_C028g10496 protein</fullName>
    </submittedName>
</protein>
<feature type="chain" id="PRO_5016040999" evidence="2">
    <location>
        <begin position="22"/>
        <end position="165"/>
    </location>
</feature>
<keyword evidence="2" id="KW-0732">Signal</keyword>
<name>A0A2X0NBC8_9BASI</name>
<evidence type="ECO:0000313" key="4">
    <source>
        <dbReference type="Proteomes" id="UP000249464"/>
    </source>
</evidence>
<accession>A0A2X0NBC8</accession>
<feature type="signal peptide" evidence="2">
    <location>
        <begin position="1"/>
        <end position="21"/>
    </location>
</feature>
<evidence type="ECO:0000256" key="1">
    <source>
        <dbReference type="SAM" id="MobiDB-lite"/>
    </source>
</evidence>
<evidence type="ECO:0000256" key="2">
    <source>
        <dbReference type="SAM" id="SignalP"/>
    </source>
</evidence>
<evidence type="ECO:0000313" key="3">
    <source>
        <dbReference type="EMBL" id="SGZ12328.1"/>
    </source>
</evidence>
<reference evidence="3 4" key="1">
    <citation type="submission" date="2016-11" db="EMBL/GenBank/DDBJ databases">
        <authorList>
            <person name="Jaros S."/>
            <person name="Januszkiewicz K."/>
            <person name="Wedrychowicz H."/>
        </authorList>
    </citation>
    <scope>NUCLEOTIDE SEQUENCE [LARGE SCALE GENOMIC DNA]</scope>
</reference>
<gene>
    <name evidence="3" type="primary">BQ5605_C028g10496</name>
    <name evidence="3" type="ORF">BQ5605_C028G10496</name>
</gene>
<sequence>MISSRRHAILVLLVCITVTSGAPTPDPLSLGGFGKLLNPFSWFGHKNSSDGTTTSGTSANTSTASTSHPEDTARNAAAVALEKADPLNNTRVCAVACAQKENGITKNRLCPQLCKMTMNLRKAPQASELLLPFALGTEDEAHVFRRGRTFYLPRGISSDATATIS</sequence>
<proteinExistence type="predicted"/>
<dbReference type="AlphaFoldDB" id="A0A2X0NBC8"/>